<dbReference type="PATRIC" id="fig|1710894.3.peg.3806"/>
<protein>
    <submittedName>
        <fullName evidence="1">Uncharacterized protein</fullName>
    </submittedName>
</protein>
<dbReference type="EMBL" id="LJOY01000026">
    <property type="protein sequence ID" value="OBQ25561.1"/>
    <property type="molecule type" value="Genomic_DNA"/>
</dbReference>
<proteinExistence type="predicted"/>
<name>A0A1B7VX45_APHFL</name>
<accession>A0A1B7VX45</accession>
<dbReference type="Proteomes" id="UP000092382">
    <property type="component" value="Unassembled WGS sequence"/>
</dbReference>
<evidence type="ECO:0000313" key="1">
    <source>
        <dbReference type="EMBL" id="OBQ25561.1"/>
    </source>
</evidence>
<reference evidence="1 2" key="1">
    <citation type="submission" date="2015-09" db="EMBL/GenBank/DDBJ databases">
        <title>Whole genome shotgun sequence assembly of Aphanizomenon flos-aquae UKL13.</title>
        <authorList>
            <person name="Driscoll C."/>
        </authorList>
    </citation>
    <scope>NUCLEOTIDE SEQUENCE [LARGE SCALE GENOMIC DNA]</scope>
    <source>
        <strain evidence="1">MDT13</strain>
    </source>
</reference>
<organism evidence="1 2">
    <name type="scientific">Aphanizomenon flos-aquae LD13</name>
    <dbReference type="NCBI Taxonomy" id="1710894"/>
    <lineage>
        <taxon>Bacteria</taxon>
        <taxon>Bacillati</taxon>
        <taxon>Cyanobacteriota</taxon>
        <taxon>Cyanophyceae</taxon>
        <taxon>Nostocales</taxon>
        <taxon>Aphanizomenonaceae</taxon>
        <taxon>Aphanizomenon</taxon>
    </lineage>
</organism>
<dbReference type="AlphaFoldDB" id="A0A1B7VX45"/>
<comment type="caution">
    <text evidence="1">The sequence shown here is derived from an EMBL/GenBank/DDBJ whole genome shotgun (WGS) entry which is preliminary data.</text>
</comment>
<evidence type="ECO:0000313" key="2">
    <source>
        <dbReference type="Proteomes" id="UP000092382"/>
    </source>
</evidence>
<gene>
    <name evidence="1" type="ORF">AN481_09410</name>
</gene>
<sequence>MVRYALNKDDVLIDARFGSYKKSDVFKCIFCNCQLFYKKAHHKTRKETPFWVSAHFSHNVNIEENKETEIDCISNKFVSSKDESATHREAKNEATLLLQATTQIYFKQDKFQPIQEYQYPGRRADIAVVNKNGIGFLNYEIQTSPTGFDSINKRVDKDRSNYVGSTIYAIGEISRKGDWGKGVGGLSATQGLLLDSCIRQYGIAQDIQTVVTQIERITFLDKRTGFTYTDDKNLEQYIQFNQYNEKNGQKKISNVTTDTTAEVIHEAILEHEKLMKNPVIIDMGSKSNSSVFSIDDISDDFNNDDDDTDKYETPVSELNSKLLNNLKLICQTNQGHIGAVIQFNIHIQKAKTVLLGEKVDSYKWIDFEDLYISKADFTSTTNSYQKTNLEEQQENSSYLEIINRELITIDRLNAIKDFNQEIASRIQRLKIGDYCTWKNAPHWWNPNGEKINDIKDGKVRFDYNGKYIPIDEVIRIESGE</sequence>